<comment type="caution">
    <text evidence="2">The sequence shown here is derived from an EMBL/GenBank/DDBJ whole genome shotgun (WGS) entry which is preliminary data.</text>
</comment>
<dbReference type="AlphaFoldDB" id="A0A098LUG3"/>
<dbReference type="RefSeq" id="WP_052512440.1">
    <property type="nucleotide sequence ID" value="NZ_BBNY01000074.1"/>
</dbReference>
<proteinExistence type="predicted"/>
<name>A0A098LUG3_9FLAO</name>
<evidence type="ECO:0000256" key="1">
    <source>
        <dbReference type="SAM" id="SignalP"/>
    </source>
</evidence>
<dbReference type="OrthoDB" id="1522982at2"/>
<evidence type="ECO:0000313" key="2">
    <source>
        <dbReference type="EMBL" id="GAL90520.1"/>
    </source>
</evidence>
<evidence type="ECO:0000313" key="3">
    <source>
        <dbReference type="Proteomes" id="UP000030184"/>
    </source>
</evidence>
<accession>A0A098LUG3</accession>
<dbReference type="EMBL" id="BBNY01000074">
    <property type="protein sequence ID" value="GAL90520.1"/>
    <property type="molecule type" value="Genomic_DNA"/>
</dbReference>
<organism evidence="2 3">
    <name type="scientific">Jejuia pallidilutea</name>
    <dbReference type="NCBI Taxonomy" id="504487"/>
    <lineage>
        <taxon>Bacteria</taxon>
        <taxon>Pseudomonadati</taxon>
        <taxon>Bacteroidota</taxon>
        <taxon>Flavobacteriia</taxon>
        <taxon>Flavobacteriales</taxon>
        <taxon>Flavobacteriaceae</taxon>
        <taxon>Jejuia</taxon>
    </lineage>
</organism>
<feature type="signal peptide" evidence="1">
    <location>
        <begin position="1"/>
        <end position="26"/>
    </location>
</feature>
<sequence length="212" mass="22984">MNPKTNMLKLIVIWYCSLLGLYSAVAQTDTSTLKAQIALGINSPSSNGFVQGFKGKSVNFPTVSLGLQYMFKPVLGAKLDYGFSRISNEAAFNDFKLNYSRLNLQLVYDASRILPLSNRIGTFLHAGPGFTMVNPLGNYGNNDVSFLNTMGGIEFHYGISDRLTLYLDGSYIFGFGKAFNPVSTGFGAFNGNLLTVTFGASISLSGCYFCGD</sequence>
<dbReference type="Gene3D" id="2.40.160.20">
    <property type="match status" value="1"/>
</dbReference>
<dbReference type="SUPFAM" id="SSF56925">
    <property type="entry name" value="OMPA-like"/>
    <property type="match status" value="1"/>
</dbReference>
<gene>
    <name evidence="2" type="ORF">JCM19538_285</name>
</gene>
<dbReference type="Proteomes" id="UP000030184">
    <property type="component" value="Unassembled WGS sequence"/>
</dbReference>
<dbReference type="InterPro" id="IPR011250">
    <property type="entry name" value="OMP/PagP_B-barrel"/>
</dbReference>
<feature type="chain" id="PRO_5001937717" evidence="1">
    <location>
        <begin position="27"/>
        <end position="212"/>
    </location>
</feature>
<protein>
    <submittedName>
        <fullName evidence="2">Outer membrane porin F</fullName>
    </submittedName>
</protein>
<keyword evidence="3" id="KW-1185">Reference proteome</keyword>
<reference evidence="3" key="1">
    <citation type="journal article" date="2014" name="Genome Announc.">
        <title>Draft Genome Sequence of Marine Flavobacterium Jejuia pallidilutea Strain 11shimoA1 and Pigmentation Mutants.</title>
        <authorList>
            <person name="Takatani N."/>
            <person name="Nakanishi M."/>
            <person name="Meirelles P."/>
            <person name="Mino S."/>
            <person name="Suda W."/>
            <person name="Oshima K."/>
            <person name="Hattori M."/>
            <person name="Ohkuma M."/>
            <person name="Hosokawa M."/>
            <person name="Miyashita K."/>
            <person name="Thompson F.L."/>
            <person name="Niwa A."/>
            <person name="Sawabe T."/>
            <person name="Sawabe T."/>
        </authorList>
    </citation>
    <scope>NUCLEOTIDE SEQUENCE [LARGE SCALE GENOMIC DNA]</scope>
    <source>
        <strain evidence="3">JCM 19538</strain>
    </source>
</reference>
<keyword evidence="1" id="KW-0732">Signal</keyword>